<dbReference type="EMBL" id="CP012673">
    <property type="protein sequence ID" value="AUX44871.1"/>
    <property type="molecule type" value="Genomic_DNA"/>
</dbReference>
<dbReference type="Proteomes" id="UP000238348">
    <property type="component" value="Chromosome"/>
</dbReference>
<evidence type="ECO:0000313" key="2">
    <source>
        <dbReference type="EMBL" id="AUX44871.1"/>
    </source>
</evidence>
<name>A0A2L0EZZ5_SORCE</name>
<accession>A0A2L0EZZ5</accession>
<feature type="region of interest" description="Disordered" evidence="1">
    <location>
        <begin position="1"/>
        <end position="21"/>
    </location>
</feature>
<dbReference type="AlphaFoldDB" id="A0A2L0EZZ5"/>
<feature type="compositionally biased region" description="Basic residues" evidence="1">
    <location>
        <begin position="1"/>
        <end position="12"/>
    </location>
</feature>
<reference evidence="2 3" key="1">
    <citation type="submission" date="2015-09" db="EMBL/GenBank/DDBJ databases">
        <title>Sorangium comparison.</title>
        <authorList>
            <person name="Zaburannyi N."/>
            <person name="Bunk B."/>
            <person name="Overmann J."/>
            <person name="Mueller R."/>
        </authorList>
    </citation>
    <scope>NUCLEOTIDE SEQUENCE [LARGE SCALE GENOMIC DNA]</scope>
    <source>
        <strain evidence="2 3">So ce26</strain>
    </source>
</reference>
<evidence type="ECO:0000256" key="1">
    <source>
        <dbReference type="SAM" id="MobiDB-lite"/>
    </source>
</evidence>
<proteinExistence type="predicted"/>
<sequence>MPPSRPPRHHGPRPTPLPSSAVSAFIRPSRLDALLAPWMPDAEERAFVVRCIAGEGPVHHRGASYALVCLLGLLLEELGPDEGGARAGESLPVPIRLPPHLARGDDHDYPLTIPLAPLTRLAPKGSPELAALVDCLTDGPPHHALANAAMICLLDALFARAERARAGAEEA</sequence>
<gene>
    <name evidence="2" type="ORF">SOCE26_063410</name>
</gene>
<protein>
    <submittedName>
        <fullName evidence="2">Uncharacterized protein</fullName>
    </submittedName>
</protein>
<dbReference type="RefSeq" id="WP_234022620.1">
    <property type="nucleotide sequence ID" value="NZ_CP012673.1"/>
</dbReference>
<organism evidence="2 3">
    <name type="scientific">Sorangium cellulosum</name>
    <name type="common">Polyangium cellulosum</name>
    <dbReference type="NCBI Taxonomy" id="56"/>
    <lineage>
        <taxon>Bacteria</taxon>
        <taxon>Pseudomonadati</taxon>
        <taxon>Myxococcota</taxon>
        <taxon>Polyangia</taxon>
        <taxon>Polyangiales</taxon>
        <taxon>Polyangiaceae</taxon>
        <taxon>Sorangium</taxon>
    </lineage>
</organism>
<evidence type="ECO:0000313" key="3">
    <source>
        <dbReference type="Proteomes" id="UP000238348"/>
    </source>
</evidence>